<comment type="catalytic activity">
    <reaction evidence="17">
        <text>N(4)-(alpha-D-Man-(1-&gt;2)-alpha-D-Man-(1-&gt;2)-alpha-D-Man-(1-&gt;3)-[alpha-D-Man-(1-&gt;2)-alpha-D-Man-(1-&gt;3)-[alpha-D-Man-(1-&gt;2)-alpha-D-Man-(1-&gt;6)]-alpha-D-Man-(1-&gt;6)]-beta-D-Man-(1-&gt;4)-beta-D-GlcNAc-(1-&gt;4)-beta-D-GlcNAc)-L-asparaginyl-[protein] (N-glucan mannose isomer 9A1,2,3B1,2,3) + 4 H2O = N(4)-(alpha-D-Man-(1-&gt;3)-[alpha-D-Man-(1-&gt;3)-[alpha-D-Man-(1-&gt;6)]-alpha-D-Man-(1-&gt;6)]-beta-D-Man-(1-&gt;4)-beta-D-GlcNAc-(1-&gt;4)-beta-D-GlcNAc)-L-asparaginyl-[protein] (N-glucan mannose isomer 5A1,2) + 4 beta-D-mannose</text>
        <dbReference type="Rhea" id="RHEA:56008"/>
        <dbReference type="Rhea" id="RHEA-COMP:14356"/>
        <dbReference type="Rhea" id="RHEA-COMP:14367"/>
        <dbReference type="ChEBI" id="CHEBI:15377"/>
        <dbReference type="ChEBI" id="CHEBI:28563"/>
        <dbReference type="ChEBI" id="CHEBI:59087"/>
        <dbReference type="ChEBI" id="CHEBI:139493"/>
        <dbReference type="EC" id="3.2.1.113"/>
    </reaction>
</comment>
<keyword evidence="7 20" id="KW-0378">Hydrolase</keyword>
<feature type="transmembrane region" description="Helical" evidence="21">
    <location>
        <begin position="21"/>
        <end position="39"/>
    </location>
</feature>
<keyword evidence="11" id="KW-0333">Golgi apparatus</keyword>
<accession>A0A1A9WIR4</accession>
<dbReference type="EnsemblMetazoa" id="GBRI021272-RA">
    <property type="protein sequence ID" value="GBRI021272-PA"/>
    <property type="gene ID" value="GBRI021272"/>
</dbReference>
<dbReference type="STRING" id="37001.A0A1A9WIR4"/>
<evidence type="ECO:0000256" key="21">
    <source>
        <dbReference type="SAM" id="Phobius"/>
    </source>
</evidence>
<evidence type="ECO:0000256" key="2">
    <source>
        <dbReference type="ARBA" id="ARBA00004323"/>
    </source>
</evidence>
<comment type="subcellular location">
    <subcellularLocation>
        <location evidence="2">Golgi apparatus membrane</location>
        <topology evidence="2">Single-pass type II membrane protein</topology>
    </subcellularLocation>
</comment>
<evidence type="ECO:0000256" key="11">
    <source>
        <dbReference type="ARBA" id="ARBA00023034"/>
    </source>
</evidence>
<feature type="disulfide bond" evidence="19">
    <location>
        <begin position="403"/>
        <end position="435"/>
    </location>
</feature>
<comment type="catalytic activity">
    <reaction evidence="16">
        <text>N(4)-(alpha-D-Man-(1-&gt;2)-alpha-D-Man-(1-&gt;2)-alpha-D-Man-(1-&gt;3)-[alpha-D-Man-(1-&gt;3)-[alpha-D-Man-(1-&gt;2)-alpha-D-Man-(1-&gt;6)]-alpha-D-Man-(1-&gt;6)]-beta-D-Man-(1-&gt;4)-beta-D-GlcNAc-(1-&gt;4)-beta-D-GlcNAc)-L-asparaginyl-[protein] (N-glucan mannose isomer 8A1,2,3B1,3) + 3 H2O = N(4)-(alpha-D-Man-(1-&gt;3)-[alpha-D-Man-(1-&gt;3)-[alpha-D-Man-(1-&gt;6)]-alpha-D-Man-(1-&gt;6)]-beta-D-Man-(1-&gt;4)-beta-D-GlcNAc-(1-&gt;4)-beta-D-GlcNAc)-L-asparaginyl-[protein] (N-glucan mannose isomer 5A1,2) + 3 beta-D-mannose</text>
        <dbReference type="Rhea" id="RHEA:56028"/>
        <dbReference type="Rhea" id="RHEA-COMP:14358"/>
        <dbReference type="Rhea" id="RHEA-COMP:14367"/>
        <dbReference type="ChEBI" id="CHEBI:15377"/>
        <dbReference type="ChEBI" id="CHEBI:28563"/>
        <dbReference type="ChEBI" id="CHEBI:59087"/>
        <dbReference type="ChEBI" id="CHEBI:60628"/>
        <dbReference type="EC" id="3.2.1.113"/>
    </reaction>
</comment>
<evidence type="ECO:0000256" key="13">
    <source>
        <dbReference type="ARBA" id="ARBA00023157"/>
    </source>
</evidence>
<dbReference type="PANTHER" id="PTHR11742">
    <property type="entry name" value="MANNOSYL-OLIGOSACCHARIDE ALPHA-1,2-MANNOSIDASE-RELATED"/>
    <property type="match status" value="1"/>
</dbReference>
<evidence type="ECO:0000256" key="15">
    <source>
        <dbReference type="ARBA" id="ARBA00023295"/>
    </source>
</evidence>
<dbReference type="InterPro" id="IPR036026">
    <property type="entry name" value="Seven-hairpin_glycosidases"/>
</dbReference>
<dbReference type="SUPFAM" id="SSF48225">
    <property type="entry name" value="Seven-hairpin glycosidases"/>
    <property type="match status" value="1"/>
</dbReference>
<evidence type="ECO:0000256" key="12">
    <source>
        <dbReference type="ARBA" id="ARBA00023136"/>
    </source>
</evidence>
<comment type="pathway">
    <text evidence="3">Protein modification; protein glycosylation.</text>
</comment>
<evidence type="ECO:0000313" key="22">
    <source>
        <dbReference type="EnsemblMetazoa" id="GBRI021272-PA"/>
    </source>
</evidence>
<keyword evidence="9" id="KW-0735">Signal-anchor</keyword>
<dbReference type="GO" id="GO:0006491">
    <property type="term" value="P:N-glycan processing"/>
    <property type="evidence" value="ECO:0007669"/>
    <property type="project" value="UniProtKB-ARBA"/>
</dbReference>
<dbReference type="GO" id="GO:0005509">
    <property type="term" value="F:calcium ion binding"/>
    <property type="evidence" value="ECO:0007669"/>
    <property type="project" value="InterPro"/>
</dbReference>
<dbReference type="PANTHER" id="PTHR11742:SF6">
    <property type="entry name" value="MANNOSYL-OLIGOSACCHARIDE ALPHA-1,2-MANNOSIDASE IA-RELATED"/>
    <property type="match status" value="1"/>
</dbReference>
<keyword evidence="14" id="KW-0325">Glycoprotein</keyword>
<dbReference type="VEuPathDB" id="VectorBase:GBRI021272"/>
<keyword evidence="23" id="KW-1185">Reference proteome</keyword>
<keyword evidence="12 21" id="KW-0472">Membrane</keyword>
<dbReference type="InterPro" id="IPR001382">
    <property type="entry name" value="Glyco_hydro_47"/>
</dbReference>
<evidence type="ECO:0000256" key="3">
    <source>
        <dbReference type="ARBA" id="ARBA00004922"/>
    </source>
</evidence>
<dbReference type="GO" id="GO:0004571">
    <property type="term" value="F:mannosyl-oligosaccharide 1,2-alpha-mannosidase activity"/>
    <property type="evidence" value="ECO:0007669"/>
    <property type="project" value="UniProtKB-EC"/>
</dbReference>
<comment type="similarity">
    <text evidence="4 20">Belongs to the glycosyl hydrolase 47 family.</text>
</comment>
<evidence type="ECO:0000256" key="1">
    <source>
        <dbReference type="ARBA" id="ARBA00001913"/>
    </source>
</evidence>
<reference evidence="22" key="2">
    <citation type="submission" date="2020-05" db="UniProtKB">
        <authorList>
            <consortium name="EnsemblMetazoa"/>
        </authorList>
    </citation>
    <scope>IDENTIFICATION</scope>
    <source>
        <strain evidence="22">IAEA</strain>
    </source>
</reference>
<evidence type="ECO:0000256" key="18">
    <source>
        <dbReference type="PIRSR" id="PIRSR601382-2"/>
    </source>
</evidence>
<evidence type="ECO:0000256" key="10">
    <source>
        <dbReference type="ARBA" id="ARBA00022989"/>
    </source>
</evidence>
<dbReference type="Pfam" id="PF01532">
    <property type="entry name" value="Glyco_hydro_47"/>
    <property type="match status" value="1"/>
</dbReference>
<evidence type="ECO:0000256" key="7">
    <source>
        <dbReference type="ARBA" id="ARBA00022801"/>
    </source>
</evidence>
<proteinExistence type="inferred from homology"/>
<evidence type="ECO:0000256" key="14">
    <source>
        <dbReference type="ARBA" id="ARBA00023180"/>
    </source>
</evidence>
<dbReference type="GO" id="GO:0005783">
    <property type="term" value="C:endoplasmic reticulum"/>
    <property type="evidence" value="ECO:0007669"/>
    <property type="project" value="TreeGrafter"/>
</dbReference>
<name>A0A1A9WIR4_9MUSC</name>
<sequence>MYRVGSTGRKCNLHYQKKCQIVSILLTFGLLFFTGIFFLHTRVSKDKKYYFLDDRQKLNDKTDKELDIVPDRRQTETQLKSVYTGDSQIDESSYQEDDIPMGNVNVKLPLGGHADNDASAEEKRVNIKEMMKHAWQNYKIYAWGENELRPLTQKGYEGNIFVGDLGVTIIDGLDTLYIMGLKAEYTEGRDWIQQNFLYDKVSAEISLYETNIRLVGGFLTMYAFTGDSMFKEKAQSVVDKLLPAFNTSTGIPRSLVNPKTGESSSYDWASGSILAEFGSLHLEFSYLSDITGNPLYREKVQTIRQILKKIKKPNGLYPNYLNSSSGEWGENHVSLGALGDSFYEYLLKAWLQSGQTDEEARQMFDDAMLAIIKHMVRTSHNGLTYVSNLLYERLDNKMDHFACFAGGILALAANTSQNENSAKFMEIGESITNTCHESYIRSFTGLGPRVFLFEQGAEAHALDSKDKKYKLRPETVESYFVLWRLTHNQKYRDWGWDVVLALEKYCRTAHGYTGIRNVYRKMPRKDDIQQSFFLAETLKYLYLLFSNDTLLPLNEWVFNTEAHPLPIKGANVYYRQAVSISGDAKNDC</sequence>
<keyword evidence="15 20" id="KW-0326">Glycosidase</keyword>
<evidence type="ECO:0000256" key="16">
    <source>
        <dbReference type="ARBA" id="ARBA00047669"/>
    </source>
</evidence>
<dbReference type="InterPro" id="IPR050749">
    <property type="entry name" value="Glycosyl_Hydrolase_47"/>
</dbReference>
<dbReference type="GO" id="GO:0000139">
    <property type="term" value="C:Golgi membrane"/>
    <property type="evidence" value="ECO:0007669"/>
    <property type="project" value="UniProtKB-SubCell"/>
</dbReference>
<reference evidence="23" key="1">
    <citation type="submission" date="2014-03" db="EMBL/GenBank/DDBJ databases">
        <authorList>
            <person name="Aksoy S."/>
            <person name="Warren W."/>
            <person name="Wilson R.K."/>
        </authorList>
    </citation>
    <scope>NUCLEOTIDE SEQUENCE [LARGE SCALE GENOMIC DNA]</scope>
    <source>
        <strain evidence="23">IAEA</strain>
    </source>
</reference>
<evidence type="ECO:0000256" key="8">
    <source>
        <dbReference type="ARBA" id="ARBA00022837"/>
    </source>
</evidence>
<dbReference type="Gene3D" id="1.50.10.10">
    <property type="match status" value="1"/>
</dbReference>
<evidence type="ECO:0000313" key="23">
    <source>
        <dbReference type="Proteomes" id="UP000091820"/>
    </source>
</evidence>
<evidence type="ECO:0000256" key="20">
    <source>
        <dbReference type="RuleBase" id="RU361193"/>
    </source>
</evidence>
<dbReference type="PRINTS" id="PR00747">
    <property type="entry name" value="GLYHDRLASE47"/>
</dbReference>
<keyword evidence="8 18" id="KW-0106">Calcium</keyword>
<dbReference type="FunFam" id="1.50.10.10:FF:000017">
    <property type="entry name" value="alpha-1,2-Mannosidase"/>
    <property type="match status" value="1"/>
</dbReference>
<evidence type="ECO:0000256" key="17">
    <source>
        <dbReference type="ARBA" id="ARBA00048605"/>
    </source>
</evidence>
<evidence type="ECO:0000256" key="5">
    <source>
        <dbReference type="ARBA" id="ARBA00022692"/>
    </source>
</evidence>
<dbReference type="InterPro" id="IPR012341">
    <property type="entry name" value="6hp_glycosidase-like_sf"/>
</dbReference>
<keyword evidence="6 18" id="KW-0479">Metal-binding</keyword>
<organism evidence="22 23">
    <name type="scientific">Glossina brevipalpis</name>
    <dbReference type="NCBI Taxonomy" id="37001"/>
    <lineage>
        <taxon>Eukaryota</taxon>
        <taxon>Metazoa</taxon>
        <taxon>Ecdysozoa</taxon>
        <taxon>Arthropoda</taxon>
        <taxon>Hexapoda</taxon>
        <taxon>Insecta</taxon>
        <taxon>Pterygota</taxon>
        <taxon>Neoptera</taxon>
        <taxon>Endopterygota</taxon>
        <taxon>Diptera</taxon>
        <taxon>Brachycera</taxon>
        <taxon>Muscomorpha</taxon>
        <taxon>Hippoboscoidea</taxon>
        <taxon>Glossinidae</taxon>
        <taxon>Glossina</taxon>
    </lineage>
</organism>
<evidence type="ECO:0000256" key="19">
    <source>
        <dbReference type="PIRSR" id="PIRSR601382-3"/>
    </source>
</evidence>
<evidence type="ECO:0000256" key="4">
    <source>
        <dbReference type="ARBA" id="ARBA00007658"/>
    </source>
</evidence>
<dbReference type="GO" id="GO:0005975">
    <property type="term" value="P:carbohydrate metabolic process"/>
    <property type="evidence" value="ECO:0007669"/>
    <property type="project" value="InterPro"/>
</dbReference>
<keyword evidence="5 21" id="KW-0812">Transmembrane</keyword>
<dbReference type="EC" id="3.2.1.-" evidence="20"/>
<comment type="cofactor">
    <cofactor evidence="1 18">
        <name>Ca(2+)</name>
        <dbReference type="ChEBI" id="CHEBI:29108"/>
    </cofactor>
</comment>
<keyword evidence="10 21" id="KW-1133">Transmembrane helix</keyword>
<protein>
    <recommendedName>
        <fullName evidence="20">alpha-1,2-Mannosidase</fullName>
        <ecNumber evidence="20">3.2.1.-</ecNumber>
    </recommendedName>
</protein>
<evidence type="ECO:0000256" key="9">
    <source>
        <dbReference type="ARBA" id="ARBA00022968"/>
    </source>
</evidence>
<keyword evidence="13 19" id="KW-1015">Disulfide bond</keyword>
<dbReference type="Proteomes" id="UP000091820">
    <property type="component" value="Unassembled WGS sequence"/>
</dbReference>
<dbReference type="AlphaFoldDB" id="A0A1A9WIR4"/>
<feature type="binding site" evidence="18">
    <location>
        <position position="560"/>
    </location>
    <ligand>
        <name>Ca(2+)</name>
        <dbReference type="ChEBI" id="CHEBI:29108"/>
    </ligand>
</feature>
<evidence type="ECO:0000256" key="6">
    <source>
        <dbReference type="ARBA" id="ARBA00022723"/>
    </source>
</evidence>